<feature type="transmembrane region" description="Helical" evidence="6">
    <location>
        <begin position="214"/>
        <end position="235"/>
    </location>
</feature>
<dbReference type="KEGG" id="kge:TQ33_0140"/>
<evidence type="ECO:0000256" key="1">
    <source>
        <dbReference type="ARBA" id="ARBA00004141"/>
    </source>
</evidence>
<keyword evidence="6" id="KW-1003">Cell membrane</keyword>
<evidence type="ECO:0000256" key="5">
    <source>
        <dbReference type="ARBA" id="ARBA00023136"/>
    </source>
</evidence>
<evidence type="ECO:0000256" key="3">
    <source>
        <dbReference type="ARBA" id="ARBA00022692"/>
    </source>
</evidence>
<dbReference type="EMBL" id="CP010975">
    <property type="protein sequence ID" value="AKE51132.1"/>
    <property type="molecule type" value="Genomic_DNA"/>
</dbReference>
<feature type="transmembrane region" description="Helical" evidence="6">
    <location>
        <begin position="52"/>
        <end position="71"/>
    </location>
</feature>
<keyword evidence="8" id="KW-1185">Reference proteome</keyword>
<dbReference type="HOGENOM" id="CLU_045498_6_0_6"/>
<dbReference type="Proteomes" id="UP000034071">
    <property type="component" value="Chromosome"/>
</dbReference>
<keyword evidence="3 6" id="KW-0812">Transmembrane</keyword>
<name>A0A0F6TP08_9GAMM</name>
<evidence type="ECO:0000256" key="6">
    <source>
        <dbReference type="RuleBase" id="RU363041"/>
    </source>
</evidence>
<feature type="transmembrane region" description="Helical" evidence="6">
    <location>
        <begin position="149"/>
        <end position="171"/>
    </location>
</feature>
<organism evidence="7 8">
    <name type="scientific">Kangiella geojedonensis</name>
    <dbReference type="NCBI Taxonomy" id="914150"/>
    <lineage>
        <taxon>Bacteria</taxon>
        <taxon>Pseudomonadati</taxon>
        <taxon>Pseudomonadota</taxon>
        <taxon>Gammaproteobacteria</taxon>
        <taxon>Kangiellales</taxon>
        <taxon>Kangiellaceae</taxon>
        <taxon>Kangiella</taxon>
    </lineage>
</organism>
<feature type="transmembrane region" description="Helical" evidence="6">
    <location>
        <begin position="110"/>
        <end position="128"/>
    </location>
</feature>
<dbReference type="GO" id="GO:0005886">
    <property type="term" value="C:plasma membrane"/>
    <property type="evidence" value="ECO:0007669"/>
    <property type="project" value="UniProtKB-SubCell"/>
</dbReference>
<comment type="subcellular location">
    <subcellularLocation>
        <location evidence="6">Cell membrane</location>
        <topology evidence="6">Multi-pass membrane protein</topology>
    </subcellularLocation>
    <subcellularLocation>
        <location evidence="1">Membrane</location>
        <topology evidence="1">Multi-pass membrane protein</topology>
    </subcellularLocation>
</comment>
<feature type="transmembrane region" description="Helical" evidence="6">
    <location>
        <begin position="83"/>
        <end position="104"/>
    </location>
</feature>
<evidence type="ECO:0000256" key="4">
    <source>
        <dbReference type="ARBA" id="ARBA00022989"/>
    </source>
</evidence>
<comment type="similarity">
    <text evidence="2 6">Belongs to the 4-toluene sulfonate uptake permease (TSUP) (TC 2.A.102) family.</text>
</comment>
<dbReference type="STRING" id="914150.TQ33_0140"/>
<evidence type="ECO:0000313" key="8">
    <source>
        <dbReference type="Proteomes" id="UP000034071"/>
    </source>
</evidence>
<feature type="transmembrane region" description="Helical" evidence="6">
    <location>
        <begin position="247"/>
        <end position="265"/>
    </location>
</feature>
<proteinExistence type="inferred from homology"/>
<evidence type="ECO:0000313" key="7">
    <source>
        <dbReference type="EMBL" id="AKE51132.1"/>
    </source>
</evidence>
<feature type="transmembrane region" description="Helical" evidence="6">
    <location>
        <begin position="7"/>
        <end position="40"/>
    </location>
</feature>
<keyword evidence="4 6" id="KW-1133">Transmembrane helix</keyword>
<dbReference type="InterPro" id="IPR002781">
    <property type="entry name" value="TM_pro_TauE-like"/>
</dbReference>
<dbReference type="OrthoDB" id="457670at2"/>
<protein>
    <recommendedName>
        <fullName evidence="6">Probable membrane transporter protein</fullName>
    </recommendedName>
</protein>
<keyword evidence="5 6" id="KW-0472">Membrane</keyword>
<dbReference type="AlphaFoldDB" id="A0A0F6TP08"/>
<accession>A0A0F6TP08</accession>
<dbReference type="PANTHER" id="PTHR43483:SF3">
    <property type="entry name" value="MEMBRANE TRANSPORTER PROTEIN HI_0806-RELATED"/>
    <property type="match status" value="1"/>
</dbReference>
<dbReference type="RefSeq" id="WP_052735143.1">
    <property type="nucleotide sequence ID" value="NZ_CP010975.1"/>
</dbReference>
<sequence>MDAQILWLLAFVALGLFNGVLAGLLGIGGGMVIVPAMIWLSPQLGVPPEHVMHVALGTSMATICFIALSSARSHYKRGSVSLPLLKILIPGIAIGGLLGAVIAKYMNTEWLAWLFSIFAILVGIKLLSGVNPEAKGSKTGGRQRLPAGITMGAISSLVGIGGGSVVVPYLLYHKEKLVVAIGTAAACGLPLAIMAAIGYIVTGWGTEALPANHVGYVFWPAMVAIALGSMLTAPVGAYLTHKLPTKVIKRIFAVLLIIVAVKIIVDHI</sequence>
<dbReference type="PANTHER" id="PTHR43483">
    <property type="entry name" value="MEMBRANE TRANSPORTER PROTEIN HI_0806-RELATED"/>
    <property type="match status" value="1"/>
</dbReference>
<reference evidence="7 8" key="1">
    <citation type="submission" date="2015-02" db="EMBL/GenBank/DDBJ databases">
        <title>Complete genome sequence of Kangiella geojedonensis strain YCS-5T.</title>
        <authorList>
            <person name="Kim K.M."/>
        </authorList>
    </citation>
    <scope>NUCLEOTIDE SEQUENCE [LARGE SCALE GENOMIC DNA]</scope>
    <source>
        <strain evidence="7 8">YCS-5</strain>
    </source>
</reference>
<evidence type="ECO:0000256" key="2">
    <source>
        <dbReference type="ARBA" id="ARBA00009142"/>
    </source>
</evidence>
<dbReference type="PATRIC" id="fig|914150.5.peg.143"/>
<dbReference type="Pfam" id="PF01925">
    <property type="entry name" value="TauE"/>
    <property type="match status" value="1"/>
</dbReference>
<feature type="transmembrane region" description="Helical" evidence="6">
    <location>
        <begin position="177"/>
        <end position="202"/>
    </location>
</feature>
<gene>
    <name evidence="7" type="ORF">TQ33_0140</name>
</gene>